<proteinExistence type="predicted"/>
<reference evidence="2" key="1">
    <citation type="journal article" date="2019" name="Int. J. Syst. Evol. Microbiol.">
        <title>The Global Catalogue of Microorganisms (GCM) 10K type strain sequencing project: providing services to taxonomists for standard genome sequencing and annotation.</title>
        <authorList>
            <consortium name="The Broad Institute Genomics Platform"/>
            <consortium name="The Broad Institute Genome Sequencing Center for Infectious Disease"/>
            <person name="Wu L."/>
            <person name="Ma J."/>
        </authorList>
    </citation>
    <scope>NUCLEOTIDE SEQUENCE [LARGE SCALE GENOMIC DNA]</scope>
    <source>
        <strain evidence="2">JCM 4737</strain>
    </source>
</reference>
<dbReference type="PANTHER" id="PTHR38436:SF1">
    <property type="entry name" value="ESTER CYCLASE"/>
    <property type="match status" value="1"/>
</dbReference>
<name>A0ABQ3DYM4_9ACTN</name>
<protein>
    <recommendedName>
        <fullName evidence="3">SnoaL-like domain-containing protein</fullName>
    </recommendedName>
</protein>
<dbReference type="PANTHER" id="PTHR38436">
    <property type="entry name" value="POLYKETIDE CYCLASE SNOAL-LIKE DOMAIN"/>
    <property type="match status" value="1"/>
</dbReference>
<dbReference type="RefSeq" id="WP_138897979.1">
    <property type="nucleotide sequence ID" value="NZ_BMVO01000013.1"/>
</dbReference>
<dbReference type="EMBL" id="BMVO01000013">
    <property type="protein sequence ID" value="GHB13211.1"/>
    <property type="molecule type" value="Genomic_DNA"/>
</dbReference>
<accession>A0ABQ3DYM4</accession>
<sequence length="156" mass="17322">MTYSNAELIHDYADTIWNKGQVDQLGRFMAADVRMYGLGGEPPIIGLDKLRQETARWRGMYADATMTVMSTVSEDDRVAWHWTLSGTIADTGMLMPNMRQLAREIPQLAQISVVGMTISTVQDGKITEETTQSDVAEFLKQIGYPTPQLPQDGGHA</sequence>
<evidence type="ECO:0000313" key="2">
    <source>
        <dbReference type="Proteomes" id="UP000599437"/>
    </source>
</evidence>
<evidence type="ECO:0008006" key="3">
    <source>
        <dbReference type="Google" id="ProtNLM"/>
    </source>
</evidence>
<dbReference type="Pfam" id="PF07366">
    <property type="entry name" value="SnoaL"/>
    <property type="match status" value="1"/>
</dbReference>
<dbReference type="SUPFAM" id="SSF54427">
    <property type="entry name" value="NTF2-like"/>
    <property type="match status" value="1"/>
</dbReference>
<dbReference type="Proteomes" id="UP000599437">
    <property type="component" value="Unassembled WGS sequence"/>
</dbReference>
<dbReference type="Gene3D" id="3.10.450.50">
    <property type="match status" value="1"/>
</dbReference>
<dbReference type="InterPro" id="IPR009959">
    <property type="entry name" value="Cyclase_SnoaL-like"/>
</dbReference>
<evidence type="ECO:0000313" key="1">
    <source>
        <dbReference type="EMBL" id="GHB13211.1"/>
    </source>
</evidence>
<keyword evidence="2" id="KW-1185">Reference proteome</keyword>
<gene>
    <name evidence="1" type="ORF">GCM10010346_40920</name>
</gene>
<comment type="caution">
    <text evidence="1">The sequence shown here is derived from an EMBL/GenBank/DDBJ whole genome shotgun (WGS) entry which is preliminary data.</text>
</comment>
<organism evidence="1 2">
    <name type="scientific">Streptomyces chryseus</name>
    <dbReference type="NCBI Taxonomy" id="68186"/>
    <lineage>
        <taxon>Bacteria</taxon>
        <taxon>Bacillati</taxon>
        <taxon>Actinomycetota</taxon>
        <taxon>Actinomycetes</taxon>
        <taxon>Kitasatosporales</taxon>
        <taxon>Streptomycetaceae</taxon>
        <taxon>Streptomyces</taxon>
    </lineage>
</organism>
<dbReference type="InterPro" id="IPR032710">
    <property type="entry name" value="NTF2-like_dom_sf"/>
</dbReference>